<dbReference type="AlphaFoldDB" id="A0A016T930"/>
<name>A0A016T930_9BILA</name>
<dbReference type="Proteomes" id="UP000024635">
    <property type="component" value="Unassembled WGS sequence"/>
</dbReference>
<evidence type="ECO:0000313" key="1">
    <source>
        <dbReference type="EMBL" id="EYB99156.1"/>
    </source>
</evidence>
<evidence type="ECO:0000313" key="2">
    <source>
        <dbReference type="Proteomes" id="UP000024635"/>
    </source>
</evidence>
<sequence>MLFEPHSCIPAMIWVSKSFRPYHVPILCSRNFGCGRIARILSIMVDGQEMRFKQRAVVEFLFHEGIPANEIHIRLQNVYKEQVA</sequence>
<comment type="caution">
    <text evidence="1">The sequence shown here is derived from an EMBL/GenBank/DDBJ whole genome shotgun (WGS) entry which is preliminary data.</text>
</comment>
<reference evidence="2" key="1">
    <citation type="journal article" date="2015" name="Nat. Genet.">
        <title>The genome and transcriptome of the zoonotic hookworm Ancylostoma ceylanicum identify infection-specific gene families.</title>
        <authorList>
            <person name="Schwarz E.M."/>
            <person name="Hu Y."/>
            <person name="Antoshechkin I."/>
            <person name="Miller M.M."/>
            <person name="Sternberg P.W."/>
            <person name="Aroian R.V."/>
        </authorList>
    </citation>
    <scope>NUCLEOTIDE SEQUENCE</scope>
    <source>
        <strain evidence="2">HY135</strain>
    </source>
</reference>
<gene>
    <name evidence="1" type="primary">Acey_s0124.g1190</name>
    <name evidence="1" type="ORF">Y032_0124g1190</name>
</gene>
<dbReference type="EMBL" id="JARK01001460">
    <property type="protein sequence ID" value="EYB99156.1"/>
    <property type="molecule type" value="Genomic_DNA"/>
</dbReference>
<organism evidence="1 2">
    <name type="scientific">Ancylostoma ceylanicum</name>
    <dbReference type="NCBI Taxonomy" id="53326"/>
    <lineage>
        <taxon>Eukaryota</taxon>
        <taxon>Metazoa</taxon>
        <taxon>Ecdysozoa</taxon>
        <taxon>Nematoda</taxon>
        <taxon>Chromadorea</taxon>
        <taxon>Rhabditida</taxon>
        <taxon>Rhabditina</taxon>
        <taxon>Rhabditomorpha</taxon>
        <taxon>Strongyloidea</taxon>
        <taxon>Ancylostomatidae</taxon>
        <taxon>Ancylostomatinae</taxon>
        <taxon>Ancylostoma</taxon>
    </lineage>
</organism>
<proteinExistence type="predicted"/>
<evidence type="ECO:0008006" key="3">
    <source>
        <dbReference type="Google" id="ProtNLM"/>
    </source>
</evidence>
<protein>
    <recommendedName>
        <fullName evidence="3">Mos1 transposase HTH domain-containing protein</fullName>
    </recommendedName>
</protein>
<accession>A0A016T930</accession>
<keyword evidence="2" id="KW-1185">Reference proteome</keyword>